<feature type="binding site" evidence="1">
    <location>
        <position position="60"/>
    </location>
    <ligand>
        <name>Zn(2+)</name>
        <dbReference type="ChEBI" id="CHEBI:29105"/>
    </ligand>
</feature>
<keyword evidence="1" id="KW-0863">Zinc-finger</keyword>
<dbReference type="SMART" id="SM00868">
    <property type="entry name" value="zf-AD"/>
    <property type="match status" value="1"/>
</dbReference>
<evidence type="ECO:0000259" key="2">
    <source>
        <dbReference type="PROSITE" id="PS51915"/>
    </source>
</evidence>
<dbReference type="Gene3D" id="3.40.1800.20">
    <property type="match status" value="1"/>
</dbReference>
<accession>A0A6P7GXV5</accession>
<reference evidence="3" key="1">
    <citation type="submission" date="2025-08" db="UniProtKB">
        <authorList>
            <consortium name="RefSeq"/>
        </authorList>
    </citation>
    <scope>IDENTIFICATION</scope>
    <source>
        <tissue evidence="3">Whole insect</tissue>
    </source>
</reference>
<keyword evidence="1" id="KW-0479">Metal-binding</keyword>
<organism evidence="3">
    <name type="scientific">Diabrotica virgifera virgifera</name>
    <name type="common">western corn rootworm</name>
    <dbReference type="NCBI Taxonomy" id="50390"/>
    <lineage>
        <taxon>Eukaryota</taxon>
        <taxon>Metazoa</taxon>
        <taxon>Ecdysozoa</taxon>
        <taxon>Arthropoda</taxon>
        <taxon>Hexapoda</taxon>
        <taxon>Insecta</taxon>
        <taxon>Pterygota</taxon>
        <taxon>Neoptera</taxon>
        <taxon>Endopterygota</taxon>
        <taxon>Coleoptera</taxon>
        <taxon>Polyphaga</taxon>
        <taxon>Cucujiformia</taxon>
        <taxon>Chrysomeloidea</taxon>
        <taxon>Chrysomelidae</taxon>
        <taxon>Galerucinae</taxon>
        <taxon>Diabroticina</taxon>
        <taxon>Diabroticites</taxon>
        <taxon>Diabrotica</taxon>
    </lineage>
</organism>
<feature type="binding site" evidence="1">
    <location>
        <position position="57"/>
    </location>
    <ligand>
        <name>Zn(2+)</name>
        <dbReference type="ChEBI" id="CHEBI:29105"/>
    </ligand>
</feature>
<evidence type="ECO:0000313" key="3">
    <source>
        <dbReference type="RefSeq" id="XP_028154576.1"/>
    </source>
</evidence>
<name>A0A6P7GXV5_DIAVI</name>
<dbReference type="RefSeq" id="XP_028154576.1">
    <property type="nucleotide sequence ID" value="XM_028298775.1"/>
</dbReference>
<proteinExistence type="predicted"/>
<dbReference type="InParanoid" id="A0A6P7GXV5"/>
<feature type="binding site" evidence="1">
    <location>
        <position position="11"/>
    </location>
    <ligand>
        <name>Zn(2+)</name>
        <dbReference type="ChEBI" id="CHEBI:29105"/>
    </ligand>
</feature>
<dbReference type="AlphaFoldDB" id="A0A6P7GXV5"/>
<sequence length="145" mass="16808">MEESEKTEESCRLCDETAEKMLSIFDKNEEGIEILQVIKDCLPIVIYRTDPLSKQICESCSETLNSLSSFKKNCEEISQKQKEKLKEDPDNKYEEFLTCGEEKVKVSAPLFVIHILNRCSLDKFYNLWVILTITKNLINHSCSFV</sequence>
<protein>
    <submittedName>
        <fullName evidence="3">Zinc finger protein hangover-like</fullName>
    </submittedName>
</protein>
<gene>
    <name evidence="3" type="primary">LOC114348150</name>
</gene>
<keyword evidence="1" id="KW-0862">Zinc</keyword>
<dbReference type="GO" id="GO:0008270">
    <property type="term" value="F:zinc ion binding"/>
    <property type="evidence" value="ECO:0007669"/>
    <property type="project" value="UniProtKB-UniRule"/>
</dbReference>
<dbReference type="PROSITE" id="PS51915">
    <property type="entry name" value="ZAD"/>
    <property type="match status" value="1"/>
</dbReference>
<dbReference type="InterPro" id="IPR012934">
    <property type="entry name" value="Znf_AD"/>
</dbReference>
<dbReference type="GO" id="GO:0005634">
    <property type="term" value="C:nucleus"/>
    <property type="evidence" value="ECO:0007669"/>
    <property type="project" value="InterPro"/>
</dbReference>
<dbReference type="Pfam" id="PF07776">
    <property type="entry name" value="zf-AD"/>
    <property type="match status" value="1"/>
</dbReference>
<feature type="binding site" evidence="1">
    <location>
        <position position="14"/>
    </location>
    <ligand>
        <name>Zn(2+)</name>
        <dbReference type="ChEBI" id="CHEBI:29105"/>
    </ligand>
</feature>
<feature type="domain" description="ZAD" evidence="2">
    <location>
        <begin position="9"/>
        <end position="84"/>
    </location>
</feature>
<evidence type="ECO:0000256" key="1">
    <source>
        <dbReference type="PROSITE-ProRule" id="PRU01263"/>
    </source>
</evidence>
<dbReference type="SUPFAM" id="SSF57716">
    <property type="entry name" value="Glucocorticoid receptor-like (DNA-binding domain)"/>
    <property type="match status" value="1"/>
</dbReference>